<dbReference type="AlphaFoldDB" id="A0A5J5F5I1"/>
<dbReference type="OrthoDB" id="4368338at2759"/>
<evidence type="ECO:0008006" key="5">
    <source>
        <dbReference type="Google" id="ProtNLM"/>
    </source>
</evidence>
<feature type="compositionally biased region" description="Basic and acidic residues" evidence="2">
    <location>
        <begin position="141"/>
        <end position="150"/>
    </location>
</feature>
<name>A0A5J5F5I1_9PEZI</name>
<proteinExistence type="predicted"/>
<feature type="compositionally biased region" description="Pro residues" evidence="2">
    <location>
        <begin position="152"/>
        <end position="166"/>
    </location>
</feature>
<feature type="region of interest" description="Disordered" evidence="2">
    <location>
        <begin position="46"/>
        <end position="67"/>
    </location>
</feature>
<protein>
    <recommendedName>
        <fullName evidence="5">HTH CENPB-type domain-containing protein</fullName>
    </recommendedName>
</protein>
<dbReference type="EMBL" id="VXIS01000034">
    <property type="protein sequence ID" value="KAA8911523.1"/>
    <property type="molecule type" value="Genomic_DNA"/>
</dbReference>
<feature type="region of interest" description="Disordered" evidence="2">
    <location>
        <begin position="141"/>
        <end position="171"/>
    </location>
</feature>
<reference evidence="3 4" key="1">
    <citation type="submission" date="2019-09" db="EMBL/GenBank/DDBJ databases">
        <title>Draft genome of the ectomycorrhizal ascomycete Sphaerosporella brunnea.</title>
        <authorList>
            <consortium name="DOE Joint Genome Institute"/>
            <person name="Benucci G.M."/>
            <person name="Marozzi G."/>
            <person name="Antonielli L."/>
            <person name="Sanchez S."/>
            <person name="Marco P."/>
            <person name="Wang X."/>
            <person name="Falini L.B."/>
            <person name="Barry K."/>
            <person name="Haridas S."/>
            <person name="Lipzen A."/>
            <person name="Labutti K."/>
            <person name="Grigoriev I.V."/>
            <person name="Murat C."/>
            <person name="Martin F."/>
            <person name="Albertini E."/>
            <person name="Donnini D."/>
            <person name="Bonito G."/>
        </authorList>
    </citation>
    <scope>NUCLEOTIDE SEQUENCE [LARGE SCALE GENOMIC DNA]</scope>
    <source>
        <strain evidence="3 4">Sb_GMNB300</strain>
    </source>
</reference>
<dbReference type="Proteomes" id="UP000326924">
    <property type="component" value="Unassembled WGS sequence"/>
</dbReference>
<gene>
    <name evidence="3" type="ORF">FN846DRAFT_412563</name>
</gene>
<feature type="compositionally biased region" description="Basic residues" evidence="2">
    <location>
        <begin position="48"/>
        <end position="61"/>
    </location>
</feature>
<keyword evidence="1" id="KW-0175">Coiled coil</keyword>
<evidence type="ECO:0000313" key="3">
    <source>
        <dbReference type="EMBL" id="KAA8911523.1"/>
    </source>
</evidence>
<feature type="coiled-coil region" evidence="1">
    <location>
        <begin position="260"/>
        <end position="290"/>
    </location>
</feature>
<feature type="region of interest" description="Disordered" evidence="2">
    <location>
        <begin position="229"/>
        <end position="252"/>
    </location>
</feature>
<keyword evidence="4" id="KW-1185">Reference proteome</keyword>
<sequence length="331" mass="36827">MPSIEPKESYESVETRIQAAIEVLRARGEENPNIAAAAREFKLPPQRLRARWGGRHSKKTRPASNRKLTEEQELAVCLYLDRLGGATTTETSSTRLEMVTGCANGILQRAHTDPSIPAPVVGEHWARRFLARHPEYCAVEADRKNARDRAVTPPPPPPTTPPPPCSSPQIPLTVRSLKRQGEDLEREAAALPPIFQRRLKAVIKGALMQAQSGAQAFADLANTKAAEKARATRQRSRRTAQGGGGGGGVLCADESRNRVKSKEAEELQKAEAALLRAQHALKKAEHAEQQPFLEKVKEHRKQMRTSHSYQRKMMKALCVEIRTEGWRRRCV</sequence>
<evidence type="ECO:0000313" key="4">
    <source>
        <dbReference type="Proteomes" id="UP000326924"/>
    </source>
</evidence>
<accession>A0A5J5F5I1</accession>
<organism evidence="3 4">
    <name type="scientific">Sphaerosporella brunnea</name>
    <dbReference type="NCBI Taxonomy" id="1250544"/>
    <lineage>
        <taxon>Eukaryota</taxon>
        <taxon>Fungi</taxon>
        <taxon>Dikarya</taxon>
        <taxon>Ascomycota</taxon>
        <taxon>Pezizomycotina</taxon>
        <taxon>Pezizomycetes</taxon>
        <taxon>Pezizales</taxon>
        <taxon>Pyronemataceae</taxon>
        <taxon>Sphaerosporella</taxon>
    </lineage>
</organism>
<evidence type="ECO:0000256" key="2">
    <source>
        <dbReference type="SAM" id="MobiDB-lite"/>
    </source>
</evidence>
<evidence type="ECO:0000256" key="1">
    <source>
        <dbReference type="SAM" id="Coils"/>
    </source>
</evidence>
<dbReference type="InParanoid" id="A0A5J5F5I1"/>
<comment type="caution">
    <text evidence="3">The sequence shown here is derived from an EMBL/GenBank/DDBJ whole genome shotgun (WGS) entry which is preliminary data.</text>
</comment>